<dbReference type="PANTHER" id="PTHR15493">
    <property type="entry name" value="F-BOX ONLY PROTEIN 5 AND 43"/>
    <property type="match status" value="1"/>
</dbReference>
<name>A0A8K9UN19_ONCMY</name>
<evidence type="ECO:0000256" key="2">
    <source>
        <dbReference type="ARBA" id="ARBA00022723"/>
    </source>
</evidence>
<dbReference type="GO" id="GO:0008270">
    <property type="term" value="F:zinc ion binding"/>
    <property type="evidence" value="ECO:0007669"/>
    <property type="project" value="UniProtKB-KW"/>
</dbReference>
<reference evidence="9" key="3">
    <citation type="submission" date="2025-09" db="UniProtKB">
        <authorList>
            <consortium name="Ensembl"/>
        </authorList>
    </citation>
    <scope>IDENTIFICATION</scope>
</reference>
<evidence type="ECO:0000256" key="1">
    <source>
        <dbReference type="ARBA" id="ARBA00004906"/>
    </source>
</evidence>
<feature type="region of interest" description="Disordered" evidence="7">
    <location>
        <begin position="51"/>
        <end position="86"/>
    </location>
</feature>
<feature type="domain" description="ZBR-type" evidence="8">
    <location>
        <begin position="615"/>
        <end position="663"/>
    </location>
</feature>
<dbReference type="Proteomes" id="UP000694395">
    <property type="component" value="Chromosome 2"/>
</dbReference>
<evidence type="ECO:0000256" key="6">
    <source>
        <dbReference type="PROSITE-ProRule" id="PRU01220"/>
    </source>
</evidence>
<keyword evidence="4" id="KW-0833">Ubl conjugation pathway</keyword>
<evidence type="ECO:0000256" key="4">
    <source>
        <dbReference type="ARBA" id="ARBA00022786"/>
    </source>
</evidence>
<evidence type="ECO:0000256" key="7">
    <source>
        <dbReference type="SAM" id="MobiDB-lite"/>
    </source>
</evidence>
<dbReference type="UniPathway" id="UPA00143"/>
<dbReference type="GO" id="GO:0005634">
    <property type="term" value="C:nucleus"/>
    <property type="evidence" value="ECO:0007669"/>
    <property type="project" value="TreeGrafter"/>
</dbReference>
<dbReference type="PROSITE" id="PS51872">
    <property type="entry name" value="ZF_ZBR"/>
    <property type="match status" value="1"/>
</dbReference>
<dbReference type="SUPFAM" id="SSF81383">
    <property type="entry name" value="F-box domain"/>
    <property type="match status" value="1"/>
</dbReference>
<feature type="region of interest" description="Disordered" evidence="7">
    <location>
        <begin position="325"/>
        <end position="378"/>
    </location>
</feature>
<feature type="compositionally biased region" description="Polar residues" evidence="7">
    <location>
        <begin position="570"/>
        <end position="579"/>
    </location>
</feature>
<dbReference type="InterPro" id="IPR044064">
    <property type="entry name" value="ZF_ZBR"/>
</dbReference>
<keyword evidence="5" id="KW-0862">Zinc</keyword>
<dbReference type="Ensembl" id="ENSOMYT00000117512.1">
    <property type="protein sequence ID" value="ENSOMYP00000112074.1"/>
    <property type="gene ID" value="ENSOMYG00000057769.1"/>
</dbReference>
<organism evidence="9 10">
    <name type="scientific">Oncorhynchus mykiss</name>
    <name type="common">Rainbow trout</name>
    <name type="synonym">Salmo gairdneri</name>
    <dbReference type="NCBI Taxonomy" id="8022"/>
    <lineage>
        <taxon>Eukaryota</taxon>
        <taxon>Metazoa</taxon>
        <taxon>Chordata</taxon>
        <taxon>Craniata</taxon>
        <taxon>Vertebrata</taxon>
        <taxon>Euteleostomi</taxon>
        <taxon>Actinopterygii</taxon>
        <taxon>Neopterygii</taxon>
        <taxon>Teleostei</taxon>
        <taxon>Protacanthopterygii</taxon>
        <taxon>Salmoniformes</taxon>
        <taxon>Salmonidae</taxon>
        <taxon>Salmoninae</taxon>
        <taxon>Oncorhynchus</taxon>
    </lineage>
</organism>
<keyword evidence="3 6" id="KW-0863">Zinc-finger</keyword>
<dbReference type="FunFam" id="2.20.25.20:FF:000006">
    <property type="entry name" value="F-box only protein 5"/>
    <property type="match status" value="1"/>
</dbReference>
<feature type="compositionally biased region" description="Low complexity" evidence="7">
    <location>
        <begin position="580"/>
        <end position="591"/>
    </location>
</feature>
<dbReference type="CDD" id="cd20365">
    <property type="entry name" value="BRcat_RBR_FBXO43"/>
    <property type="match status" value="1"/>
</dbReference>
<dbReference type="GO" id="GO:0045835">
    <property type="term" value="P:negative regulation of meiotic nuclear division"/>
    <property type="evidence" value="ECO:0007669"/>
    <property type="project" value="InterPro"/>
</dbReference>
<accession>A0A8K9UN19</accession>
<feature type="compositionally biased region" description="Polar residues" evidence="7">
    <location>
        <begin position="126"/>
        <end position="137"/>
    </location>
</feature>
<sequence>MEHCLRPDVNFHNLKDPQYGAGHDSGYLDSGYSSKIESGEDFDLSKCLSSDDGYHETPKENVSRKCEPLSPRKNRRQAGVRSPRKDFLKEQPLKNGWCETPKVSRREPLLRRRLLVSKTADDTETPRTTGTDSSSNGRTEHGSTEVFDSPGAFTIGALASSTLKPEDVLLSGRKLRLLFSLVKTSTLEDGKCNMANVTLFERKACATSLSDADLEESVGPSDLLTTEMPETPRYSRLTPSARDDFQTPVNNDVAANLSDSLSVLSTPAPKYHFDTPSSTPTRKHYNRSVSEDSGFSSLALDKSQDSTVDNDGSFQELLLLSSGSSRCKETPSRLAETMKRRSRLERQRRLSTLREGGSQSEGDRDVRNLAGHRTHRREKKNLVSQEHLERSIFKEDDDSDVFPDVTPPKTTTTTTTAKLEDLSFTPALQMVRALSQRTSRMLLERTSLEELLRVSEKEAFRTTMPLAGLIGRKMGLGKVDIFTELKRKNLRHILAKILNQLSSEDVYRVGQVSRSWDEIIVQNKMSSRRRRHYLMDVKASLELGSAVHVPDAETRLTLLSRSVLKSVQAQSRTPSTSIRGTPQSGTGTSTPVQHNSASKQDLFIQVAKTLFTDECLKPCPRCRHPARCHPVKMEAVCSSVDCGFQFCTGCLCAFHGSRECASLSAKRRSKMDVLPGSARSKRNLGYVFNYGSERS</sequence>
<feature type="region of interest" description="Disordered" evidence="7">
    <location>
        <begin position="216"/>
        <end position="248"/>
    </location>
</feature>
<feature type="region of interest" description="Disordered" evidence="7">
    <location>
        <begin position="1"/>
        <end position="20"/>
    </location>
</feature>
<feature type="compositionally biased region" description="Basic and acidic residues" evidence="7">
    <location>
        <begin position="52"/>
        <end position="67"/>
    </location>
</feature>
<feature type="region of interest" description="Disordered" evidence="7">
    <location>
        <begin position="570"/>
        <end position="595"/>
    </location>
</feature>
<dbReference type="GO" id="GO:0016567">
    <property type="term" value="P:protein ubiquitination"/>
    <property type="evidence" value="ECO:0007669"/>
    <property type="project" value="UniProtKB-UniPathway"/>
</dbReference>
<evidence type="ECO:0000259" key="8">
    <source>
        <dbReference type="PROSITE" id="PS51872"/>
    </source>
</evidence>
<dbReference type="GeneTree" id="ENSGT00530000063692"/>
<dbReference type="Gene3D" id="2.20.25.20">
    <property type="match status" value="1"/>
</dbReference>
<evidence type="ECO:0000256" key="3">
    <source>
        <dbReference type="ARBA" id="ARBA00022771"/>
    </source>
</evidence>
<proteinExistence type="predicted"/>
<evidence type="ECO:0000256" key="5">
    <source>
        <dbReference type="ARBA" id="ARBA00022833"/>
    </source>
</evidence>
<evidence type="ECO:0000313" key="10">
    <source>
        <dbReference type="Proteomes" id="UP000694395"/>
    </source>
</evidence>
<feature type="region of interest" description="Disordered" evidence="7">
    <location>
        <begin position="265"/>
        <end position="290"/>
    </location>
</feature>
<reference evidence="9" key="2">
    <citation type="submission" date="2025-08" db="UniProtKB">
        <authorList>
            <consortium name="Ensembl"/>
        </authorList>
    </citation>
    <scope>IDENTIFICATION</scope>
</reference>
<comment type="pathway">
    <text evidence="1">Protein modification; protein ubiquitination.</text>
</comment>
<evidence type="ECO:0000313" key="9">
    <source>
        <dbReference type="Ensembl" id="ENSOMYP00000112074.1"/>
    </source>
</evidence>
<keyword evidence="2" id="KW-0479">Metal-binding</keyword>
<keyword evidence="10" id="KW-1185">Reference proteome</keyword>
<feature type="region of interest" description="Disordered" evidence="7">
    <location>
        <begin position="109"/>
        <end position="148"/>
    </location>
</feature>
<dbReference type="GO" id="GO:0007088">
    <property type="term" value="P:regulation of mitotic nuclear division"/>
    <property type="evidence" value="ECO:0007669"/>
    <property type="project" value="InterPro"/>
</dbReference>
<dbReference type="Gene3D" id="1.20.1280.50">
    <property type="match status" value="1"/>
</dbReference>
<feature type="compositionally biased region" description="Basic and acidic residues" evidence="7">
    <location>
        <begin position="326"/>
        <end position="348"/>
    </location>
</feature>
<dbReference type="AlphaFoldDB" id="A0A8K9UN19"/>
<protein>
    <submittedName>
        <fullName evidence="9">F-box protein 43</fullName>
    </submittedName>
</protein>
<dbReference type="InterPro" id="IPR036047">
    <property type="entry name" value="F-box-like_dom_sf"/>
</dbReference>
<reference evidence="9" key="1">
    <citation type="submission" date="2020-07" db="EMBL/GenBank/DDBJ databases">
        <title>A long reads based de novo assembly of the rainbow trout Arlee double haploid line genome.</title>
        <authorList>
            <person name="Gao G."/>
            <person name="Palti Y."/>
        </authorList>
    </citation>
    <scope>NUCLEOTIDE SEQUENCE [LARGE SCALE GENOMIC DNA]</scope>
</reference>
<dbReference type="InterPro" id="IPR047147">
    <property type="entry name" value="FBX5_43"/>
</dbReference>
<dbReference type="PANTHER" id="PTHR15493:SF1">
    <property type="entry name" value="F-BOX ONLY PROTEIN 43"/>
    <property type="match status" value="1"/>
</dbReference>